<dbReference type="SMART" id="SM00184">
    <property type="entry name" value="RING"/>
    <property type="match status" value="1"/>
</dbReference>
<evidence type="ECO:0000256" key="1">
    <source>
        <dbReference type="ARBA" id="ARBA00000333"/>
    </source>
</evidence>
<keyword evidence="6" id="KW-0808">Transferase</keyword>
<dbReference type="GO" id="GO:0007411">
    <property type="term" value="P:axon guidance"/>
    <property type="evidence" value="ECO:0007669"/>
    <property type="project" value="TreeGrafter"/>
</dbReference>
<dbReference type="PROSITE" id="PS50089">
    <property type="entry name" value="ZF_RING_2"/>
    <property type="match status" value="1"/>
</dbReference>
<protein>
    <recommendedName>
        <fullName evidence="5">RCR-type E3 ubiquitin transferase</fullName>
        <ecNumber evidence="5">2.3.2.33</ecNumber>
    </recommendedName>
</protein>
<dbReference type="PANTHER" id="PTHR45943">
    <property type="entry name" value="E3 UBIQUITIN-PROTEIN LIGASE MYCBP2"/>
    <property type="match status" value="1"/>
</dbReference>
<dbReference type="AlphaFoldDB" id="A0A6M2DX01"/>
<dbReference type="GO" id="GO:0005634">
    <property type="term" value="C:nucleus"/>
    <property type="evidence" value="ECO:0007669"/>
    <property type="project" value="TreeGrafter"/>
</dbReference>
<dbReference type="InterPro" id="IPR013083">
    <property type="entry name" value="Znf_RING/FYVE/PHD"/>
</dbReference>
<evidence type="ECO:0000256" key="7">
    <source>
        <dbReference type="ARBA" id="ARBA00022723"/>
    </source>
</evidence>
<dbReference type="EC" id="2.3.2.33" evidence="5"/>
<name>A0A6M2DX01_XENCH</name>
<evidence type="ECO:0000259" key="14">
    <source>
        <dbReference type="PROSITE" id="PS50089"/>
    </source>
</evidence>
<evidence type="ECO:0000256" key="5">
    <source>
        <dbReference type="ARBA" id="ARBA00012249"/>
    </source>
</evidence>
<accession>A0A6M2DX01</accession>
<keyword evidence="9 13" id="KW-0863">Zinc-finger</keyword>
<evidence type="ECO:0000256" key="3">
    <source>
        <dbReference type="ARBA" id="ARBA00004906"/>
    </source>
</evidence>
<keyword evidence="11" id="KW-0862">Zinc</keyword>
<evidence type="ECO:0000256" key="10">
    <source>
        <dbReference type="ARBA" id="ARBA00022786"/>
    </source>
</evidence>
<dbReference type="CDD" id="cd19799">
    <property type="entry name" value="Bbox2_MYCBP2"/>
    <property type="match status" value="1"/>
</dbReference>
<dbReference type="GO" id="GO:0008582">
    <property type="term" value="P:regulation of synaptic assembly at neuromuscular junction"/>
    <property type="evidence" value="ECO:0007669"/>
    <property type="project" value="TreeGrafter"/>
</dbReference>
<dbReference type="Gene3D" id="3.30.40.10">
    <property type="entry name" value="Zinc/RING finger domain, C3HC4 (zinc finger)"/>
    <property type="match status" value="1"/>
</dbReference>
<evidence type="ECO:0000256" key="9">
    <source>
        <dbReference type="ARBA" id="ARBA00022771"/>
    </source>
</evidence>
<comment type="subcellular location">
    <subcellularLocation>
        <location evidence="2">Cell projection</location>
        <location evidence="2">Axon</location>
    </subcellularLocation>
</comment>
<keyword evidence="8" id="KW-0677">Repeat</keyword>
<comment type="pathway">
    <text evidence="3">Protein modification; protein ubiquitination.</text>
</comment>
<evidence type="ECO:0000256" key="12">
    <source>
        <dbReference type="ARBA" id="ARBA00023273"/>
    </source>
</evidence>
<evidence type="ECO:0000313" key="15">
    <source>
        <dbReference type="EMBL" id="NOV50200.1"/>
    </source>
</evidence>
<comment type="catalytic activity">
    <reaction evidence="1">
        <text>[E2 ubiquitin-conjugating enzyme]-S-ubiquitinyl-L-cysteine + [acceptor protein]-L-threonine = [E2 ubiquitin-conjugating enzyme]-L-cysteine + [acceptor protein]-3-O-ubiquitinyl-L-threonine.</text>
        <dbReference type="EC" id="2.3.2.33"/>
    </reaction>
</comment>
<keyword evidence="12" id="KW-0966">Cell projection</keyword>
<evidence type="ECO:0000256" key="2">
    <source>
        <dbReference type="ARBA" id="ARBA00004489"/>
    </source>
</evidence>
<evidence type="ECO:0000256" key="6">
    <source>
        <dbReference type="ARBA" id="ARBA00022679"/>
    </source>
</evidence>
<dbReference type="PANTHER" id="PTHR45943:SF1">
    <property type="entry name" value="E3 UBIQUITIN-PROTEIN LIGASE MYCBP2"/>
    <property type="match status" value="1"/>
</dbReference>
<dbReference type="GO" id="GO:0030424">
    <property type="term" value="C:axon"/>
    <property type="evidence" value="ECO:0007669"/>
    <property type="project" value="UniProtKB-SubCell"/>
</dbReference>
<keyword evidence="7" id="KW-0479">Metal-binding</keyword>
<dbReference type="GO" id="GO:0008270">
    <property type="term" value="F:zinc ion binding"/>
    <property type="evidence" value="ECO:0007669"/>
    <property type="project" value="UniProtKB-KW"/>
</dbReference>
<dbReference type="SUPFAM" id="SSF57850">
    <property type="entry name" value="RING/U-box"/>
    <property type="match status" value="1"/>
</dbReference>
<dbReference type="InterPro" id="IPR001841">
    <property type="entry name" value="Znf_RING"/>
</dbReference>
<reference evidence="15" key="1">
    <citation type="submission" date="2020-03" db="EMBL/GenBank/DDBJ databases">
        <title>Transcriptomic Profiling of the Digestive Tract of the Rat Flea, Xenopsylla cheopis, Following Blood Feeding and Infection with Yersinia pestis.</title>
        <authorList>
            <person name="Bland D.M."/>
            <person name="Martens C.A."/>
            <person name="Virtaneva K."/>
            <person name="Kanakabandi K."/>
            <person name="Long D."/>
            <person name="Rosenke R."/>
            <person name="Saturday G.A."/>
            <person name="Hoyt F.H."/>
            <person name="Bruno D.P."/>
            <person name="Ribeiro J.M.C."/>
            <person name="Hinnebusch J."/>
        </authorList>
    </citation>
    <scope>NUCLEOTIDE SEQUENCE</scope>
</reference>
<evidence type="ECO:0000256" key="4">
    <source>
        <dbReference type="ARBA" id="ARBA00005415"/>
    </source>
</evidence>
<dbReference type="GO" id="GO:0061630">
    <property type="term" value="F:ubiquitin protein ligase activity"/>
    <property type="evidence" value="ECO:0007669"/>
    <property type="project" value="UniProtKB-EC"/>
</dbReference>
<dbReference type="FunFam" id="3.30.40.10:FF:000078">
    <property type="entry name" value="E3 ubiquitin-protein ligase MYCBP2 isoform X1"/>
    <property type="match status" value="1"/>
</dbReference>
<proteinExistence type="inferred from homology"/>
<sequence>MLSMVLALSGSSVGRAYLSHRYGLLQDLFSLLHTGSARVQRQVTSLLRRILPDVTPSALGAVISVTKLPPQDYGVPMSDTNEEFNMHQMGLLDVLLGCIAKALTVQVKTQSRSIIVATLSAYLGNSLVVTNNEPHDEDDDETDGDFKNASTEDVSVHVGRWWLAGNTAPKQAEGIIKLLKDMAAGKLSEAWAHVTKSAIAEAILNLTRLDDKQRTPQACLRTPTLWLALGALCVLDQEHVEKLSTGRWSNARISHQQSVAGNTPKPPLGPTCDNHDDGTTRALVLCADCGALCADCDRIFHLSRKARDHIRTVCKEEVDAVRVDLHEGCGRAKLFWLLALTDASRLKALVEFRDPSSTPGGLGAPSGLTVAGSGVTQTSGPTRGVCRFCGTKGDSGLLAIGNVCADEECQDYARNACCKRLACGHLCGGIANEQHHLPCLHGCDVPIDANNSKGHDDSFKNPWDETNDGNSSLNYKDIPRPRLTQDSEDMCMVCFTDALSCAPSLQLSCGHVFHAHCCRNVLSKGWPGPRITFAFSQCPICKSDIEHEYLSDLINPIRELYADVKRKALMRLEYEGLLDPDSQTLSQSAGMRYHGNATAYAMERYAYYVCHKCNKAYYGGEARCDAANMHSGAGGVESSYDARELACGACSDVSGARICPRHGTDFLEYKCRYCCSVAVFFCFGTTHFCNACHEDFQRVANVPTEELPVCPAGPKATQLEGDECPLHIKHPPTGEEFALGCGVCRNTHTF</sequence>
<keyword evidence="10" id="KW-0833">Ubl conjugation pathway</keyword>
<feature type="domain" description="RING-type" evidence="14">
    <location>
        <begin position="491"/>
        <end position="542"/>
    </location>
</feature>
<comment type="similarity">
    <text evidence="4">Belongs to the RING-Cys relay (RCR) family.</text>
</comment>
<evidence type="ECO:0000256" key="8">
    <source>
        <dbReference type="ARBA" id="ARBA00022737"/>
    </source>
</evidence>
<organism evidence="15">
    <name type="scientific">Xenopsylla cheopis</name>
    <name type="common">Oriental rat flea</name>
    <name type="synonym">Pulex cheopis</name>
    <dbReference type="NCBI Taxonomy" id="163159"/>
    <lineage>
        <taxon>Eukaryota</taxon>
        <taxon>Metazoa</taxon>
        <taxon>Ecdysozoa</taxon>
        <taxon>Arthropoda</taxon>
        <taxon>Hexapoda</taxon>
        <taxon>Insecta</taxon>
        <taxon>Pterygota</taxon>
        <taxon>Neoptera</taxon>
        <taxon>Endopterygota</taxon>
        <taxon>Siphonaptera</taxon>
        <taxon>Pulicidae</taxon>
        <taxon>Xenopsyllinae</taxon>
        <taxon>Xenopsylla</taxon>
    </lineage>
</organism>
<dbReference type="GO" id="GO:0099174">
    <property type="term" value="P:regulation of presynapse organization"/>
    <property type="evidence" value="ECO:0007669"/>
    <property type="project" value="UniProtKB-ARBA"/>
</dbReference>
<dbReference type="GO" id="GO:0005886">
    <property type="term" value="C:plasma membrane"/>
    <property type="evidence" value="ECO:0007669"/>
    <property type="project" value="TreeGrafter"/>
</dbReference>
<dbReference type="EMBL" id="GIIL01006474">
    <property type="protein sequence ID" value="NOV50200.1"/>
    <property type="molecule type" value="Transcribed_RNA"/>
</dbReference>
<evidence type="ECO:0000256" key="13">
    <source>
        <dbReference type="PROSITE-ProRule" id="PRU00175"/>
    </source>
</evidence>
<evidence type="ECO:0000256" key="11">
    <source>
        <dbReference type="ARBA" id="ARBA00022833"/>
    </source>
</evidence>
<dbReference type="CDD" id="cd16463">
    <property type="entry name" value="RING-H2_PHR"/>
    <property type="match status" value="1"/>
</dbReference>